<evidence type="ECO:0000256" key="15">
    <source>
        <dbReference type="SAM" id="MobiDB-lite"/>
    </source>
</evidence>
<dbReference type="GO" id="GO:0003676">
    <property type="term" value="F:nucleic acid binding"/>
    <property type="evidence" value="ECO:0007669"/>
    <property type="project" value="InterPro"/>
</dbReference>
<dbReference type="PROSITE" id="PS50088">
    <property type="entry name" value="ANK_REPEAT"/>
    <property type="match status" value="1"/>
</dbReference>
<comment type="subcellular location">
    <subcellularLocation>
        <location evidence="1">Cytoplasm</location>
    </subcellularLocation>
</comment>
<reference evidence="17" key="1">
    <citation type="submission" date="2021-05" db="EMBL/GenBank/DDBJ databases">
        <authorList>
            <person name="Alioto T."/>
            <person name="Alioto T."/>
            <person name="Gomez Garrido J."/>
        </authorList>
    </citation>
    <scope>NUCLEOTIDE SEQUENCE</scope>
</reference>
<keyword evidence="7 14" id="KW-0255">Endonuclease</keyword>
<feature type="domain" description="VLRF1" evidence="16">
    <location>
        <begin position="192"/>
        <end position="334"/>
    </location>
</feature>
<dbReference type="Pfam" id="PF18716">
    <property type="entry name" value="VATC"/>
    <property type="match status" value="1"/>
</dbReference>
<keyword evidence="5" id="KW-0479">Metal-binding</keyword>
<evidence type="ECO:0000256" key="1">
    <source>
        <dbReference type="ARBA" id="ARBA00004496"/>
    </source>
</evidence>
<organism evidence="17">
    <name type="scientific">Cacopsylla melanoneura</name>
    <dbReference type="NCBI Taxonomy" id="428564"/>
    <lineage>
        <taxon>Eukaryota</taxon>
        <taxon>Metazoa</taxon>
        <taxon>Ecdysozoa</taxon>
        <taxon>Arthropoda</taxon>
        <taxon>Hexapoda</taxon>
        <taxon>Insecta</taxon>
        <taxon>Pterygota</taxon>
        <taxon>Neoptera</taxon>
        <taxon>Paraneoptera</taxon>
        <taxon>Hemiptera</taxon>
        <taxon>Sternorrhyncha</taxon>
        <taxon>Psylloidea</taxon>
        <taxon>Psyllidae</taxon>
        <taxon>Psyllinae</taxon>
        <taxon>Cacopsylla</taxon>
    </lineage>
</organism>
<dbReference type="PROSITE" id="PS52044">
    <property type="entry name" value="VLRF1"/>
    <property type="match status" value="1"/>
</dbReference>
<dbReference type="InterPro" id="IPR003604">
    <property type="entry name" value="Matrin/U1-like-C_Znf_C2H2"/>
</dbReference>
<dbReference type="InterPro" id="IPR041540">
    <property type="entry name" value="VATC"/>
</dbReference>
<evidence type="ECO:0000256" key="13">
    <source>
        <dbReference type="PROSITE-ProRule" id="PRU00023"/>
    </source>
</evidence>
<evidence type="ECO:0000256" key="14">
    <source>
        <dbReference type="PROSITE-ProRule" id="PRU01389"/>
    </source>
</evidence>
<dbReference type="PANTHER" id="PTHR16036:SF2">
    <property type="entry name" value="TRNA ENDONUCLEASE ANKZF1"/>
    <property type="match status" value="1"/>
</dbReference>
<keyword evidence="6" id="KW-0677">Repeat</keyword>
<dbReference type="InterPro" id="IPR036770">
    <property type="entry name" value="Ankyrin_rpt-contain_sf"/>
</dbReference>
<evidence type="ECO:0000256" key="5">
    <source>
        <dbReference type="ARBA" id="ARBA00022723"/>
    </source>
</evidence>
<dbReference type="InterPro" id="IPR013087">
    <property type="entry name" value="Znf_C2H2_type"/>
</dbReference>
<comment type="similarity">
    <text evidence="2 14">Belongs to the ANKZF1/VMS1 family.</text>
</comment>
<evidence type="ECO:0000256" key="8">
    <source>
        <dbReference type="ARBA" id="ARBA00022771"/>
    </source>
</evidence>
<evidence type="ECO:0000256" key="10">
    <source>
        <dbReference type="ARBA" id="ARBA00022833"/>
    </source>
</evidence>
<keyword evidence="11 13" id="KW-0040">ANK repeat</keyword>
<dbReference type="GO" id="GO:0005737">
    <property type="term" value="C:cytoplasm"/>
    <property type="evidence" value="ECO:0007669"/>
    <property type="project" value="UniProtKB-SubCell"/>
</dbReference>
<keyword evidence="10" id="KW-0862">Zinc</keyword>
<feature type="compositionally biased region" description="Basic residues" evidence="15">
    <location>
        <begin position="424"/>
        <end position="434"/>
    </location>
</feature>
<feature type="region of interest" description="Disordered" evidence="15">
    <location>
        <begin position="411"/>
        <end position="442"/>
    </location>
</feature>
<evidence type="ECO:0000256" key="2">
    <source>
        <dbReference type="ARBA" id="ARBA00009262"/>
    </source>
</evidence>
<dbReference type="PANTHER" id="PTHR16036">
    <property type="entry name" value="ANKYRIN REPEAT AND ZINC FINGER DOMAIN-CONTAINING PROTEIN 1"/>
    <property type="match status" value="1"/>
</dbReference>
<evidence type="ECO:0000256" key="6">
    <source>
        <dbReference type="ARBA" id="ARBA00022737"/>
    </source>
</evidence>
<dbReference type="InterPro" id="IPR041175">
    <property type="entry name" value="VLRF1/Vms1"/>
</dbReference>
<evidence type="ECO:0000313" key="17">
    <source>
        <dbReference type="EMBL" id="CAG6666156.1"/>
    </source>
</evidence>
<accession>A0A8D8SAK3</accession>
<dbReference type="GO" id="GO:0036503">
    <property type="term" value="P:ERAD pathway"/>
    <property type="evidence" value="ECO:0007669"/>
    <property type="project" value="TreeGrafter"/>
</dbReference>
<keyword evidence="8" id="KW-0863">Zinc-finger</keyword>
<dbReference type="GO" id="GO:0016787">
    <property type="term" value="F:hydrolase activity"/>
    <property type="evidence" value="ECO:0007669"/>
    <property type="project" value="UniProtKB-KW"/>
</dbReference>
<feature type="active site" evidence="14">
    <location>
        <position position="235"/>
    </location>
</feature>
<keyword evidence="9 14" id="KW-0378">Hydrolase</keyword>
<dbReference type="GO" id="GO:0004519">
    <property type="term" value="F:endonuclease activity"/>
    <property type="evidence" value="ECO:0007669"/>
    <property type="project" value="UniProtKB-KW"/>
</dbReference>
<evidence type="ECO:0000256" key="3">
    <source>
        <dbReference type="ARBA" id="ARBA00022490"/>
    </source>
</evidence>
<evidence type="ECO:0000259" key="16">
    <source>
        <dbReference type="PROSITE" id="PS52044"/>
    </source>
</evidence>
<sequence>MSTAQPSLTLKFGSEEYTKAVKNITILKPLNQNKNQEPELRIVDKENVQSKHCSARSMSPAVDVSIAVPPGETGNSLYCSHCEELFENTAQQRKHYKQDWHRYNLKLRLASRPAITEEKFDQLADDVSSISGSDNEDEEVETLGFQLHRQAKILFENSKGQVISMFRCLLYDKKETQPTDTEIISLAQTSVEEAHWFILMLSGGHFAAAVFKNGEPVLHKTFHCYTVRAKQGGSQSTKDNKGNHPKSAGASLRRYNETALVQHVQELLSAWAEDIEKCSLILYRANGPTNRQVLFGGKEPPLNKADPMLRSIPFPTRRPTFTQLKYVHNMLCTVHVYNSVDVLTTVVEPKPRRDPVQSKKSHIDRSKSRPSPDRQLPNHVQELVDIQTPSGSESDVIHLIQEVQEVSFHDLKEMDNSFENENKTKRKTRRKKKKPSSDEPKHIMALTRKLLNAVDCTDDDKLGDILEEIKEACTEEEYESMLNKAHDSNKNTLLHLAAKSAHTNNIKLLLSLNASPCCKDFMSRTAYDLAPDRDSRNVFRRYMAEYPDQFDYSKSHIPSPLTDEIEQDSVEKKRIARKIKREKDKEKKKVEEVIQKEKNEKVMFLKLSDREKMALAAERRILAASGNAGVILTRCFQCAIDMSGKLPFTYNEYRFCSMQCLKQHRLTHPTLEI</sequence>
<dbReference type="SMART" id="SM00451">
    <property type="entry name" value="ZnF_U1"/>
    <property type="match status" value="1"/>
</dbReference>
<dbReference type="PROSITE" id="PS00028">
    <property type="entry name" value="ZINC_FINGER_C2H2_1"/>
    <property type="match status" value="1"/>
</dbReference>
<evidence type="ECO:0000256" key="7">
    <source>
        <dbReference type="ARBA" id="ARBA00022759"/>
    </source>
</evidence>
<keyword evidence="4 14" id="KW-0540">Nuclease</keyword>
<evidence type="ECO:0000256" key="11">
    <source>
        <dbReference type="ARBA" id="ARBA00023043"/>
    </source>
</evidence>
<dbReference type="Pfam" id="PF18826">
    <property type="entry name" value="bVLRF1"/>
    <property type="match status" value="1"/>
</dbReference>
<keyword evidence="3 14" id="KW-0963">Cytoplasm</keyword>
<dbReference type="InterPro" id="IPR047139">
    <property type="entry name" value="ANKZ1/VMS1"/>
</dbReference>
<name>A0A8D8SAK3_9HEMI</name>
<evidence type="ECO:0000256" key="12">
    <source>
        <dbReference type="ARBA" id="ARBA00023054"/>
    </source>
</evidence>
<dbReference type="SUPFAM" id="SSF48403">
    <property type="entry name" value="Ankyrin repeat"/>
    <property type="match status" value="1"/>
</dbReference>
<dbReference type="Gene3D" id="1.25.40.20">
    <property type="entry name" value="Ankyrin repeat-containing domain"/>
    <property type="match status" value="1"/>
</dbReference>
<proteinExistence type="inferred from homology"/>
<dbReference type="EMBL" id="HBUF01213099">
    <property type="protein sequence ID" value="CAG6666156.1"/>
    <property type="molecule type" value="Transcribed_RNA"/>
</dbReference>
<dbReference type="InterPro" id="IPR002110">
    <property type="entry name" value="Ankyrin_rpt"/>
</dbReference>
<evidence type="ECO:0000256" key="9">
    <source>
        <dbReference type="ARBA" id="ARBA00022801"/>
    </source>
</evidence>
<dbReference type="GO" id="GO:0008270">
    <property type="term" value="F:zinc ion binding"/>
    <property type="evidence" value="ECO:0007669"/>
    <property type="project" value="UniProtKB-KW"/>
</dbReference>
<protein>
    <submittedName>
        <fullName evidence="17">Ankyrin repeat and zinc finger domain-containing protein 1</fullName>
    </submittedName>
</protein>
<dbReference type="AlphaFoldDB" id="A0A8D8SAK3"/>
<feature type="compositionally biased region" description="Basic and acidic residues" evidence="15">
    <location>
        <begin position="411"/>
        <end position="423"/>
    </location>
</feature>
<evidence type="ECO:0000256" key="4">
    <source>
        <dbReference type="ARBA" id="ARBA00022722"/>
    </source>
</evidence>
<keyword evidence="12" id="KW-0175">Coiled coil</keyword>
<feature type="region of interest" description="Disordered" evidence="15">
    <location>
        <begin position="351"/>
        <end position="378"/>
    </location>
</feature>
<comment type="domain">
    <text evidence="14">The VLRF1 domain mediates binding to the 60S ribosomal subunit.</text>
</comment>
<feature type="repeat" description="ANK" evidence="13">
    <location>
        <begin position="489"/>
        <end position="521"/>
    </location>
</feature>
<feature type="compositionally biased region" description="Basic and acidic residues" evidence="15">
    <location>
        <begin position="351"/>
        <end position="372"/>
    </location>
</feature>